<accession>A0A4Y7RLU9</accession>
<organism evidence="1 2">
    <name type="scientific">Pelotomaculum propionicicum</name>
    <dbReference type="NCBI Taxonomy" id="258475"/>
    <lineage>
        <taxon>Bacteria</taxon>
        <taxon>Bacillati</taxon>
        <taxon>Bacillota</taxon>
        <taxon>Clostridia</taxon>
        <taxon>Eubacteriales</taxon>
        <taxon>Desulfotomaculaceae</taxon>
        <taxon>Pelotomaculum</taxon>
    </lineage>
</organism>
<name>A0A4Y7RLU9_9FIRM</name>
<keyword evidence="2" id="KW-1185">Reference proteome</keyword>
<protein>
    <submittedName>
        <fullName evidence="1">Uncharacterized protein</fullName>
    </submittedName>
</protein>
<evidence type="ECO:0000313" key="1">
    <source>
        <dbReference type="EMBL" id="TEB09720.1"/>
    </source>
</evidence>
<dbReference type="RefSeq" id="WP_134214683.1">
    <property type="nucleotide sequence ID" value="NZ_QFFZ01000039.1"/>
</dbReference>
<evidence type="ECO:0000313" key="2">
    <source>
        <dbReference type="Proteomes" id="UP000297597"/>
    </source>
</evidence>
<proteinExistence type="predicted"/>
<dbReference type="AlphaFoldDB" id="A0A4Y7RLU9"/>
<dbReference type="OrthoDB" id="9849561at2"/>
<dbReference type="EMBL" id="QFFZ01000039">
    <property type="protein sequence ID" value="TEB09720.1"/>
    <property type="molecule type" value="Genomic_DNA"/>
</dbReference>
<sequence length="99" mass="11402">MKWQLGDERDSRIIKYDGWLDLLDIEAPDKQGVFVFVAENMEVKYVGCAHKSLSDEIQMAVSQGKSSGAWMFAWYITDSQSDAEILKAYWVSKYKPENN</sequence>
<comment type="caution">
    <text evidence="1">The sequence shown here is derived from an EMBL/GenBank/DDBJ whole genome shotgun (WGS) entry which is preliminary data.</text>
</comment>
<gene>
    <name evidence="1" type="ORF">Pmgp_02897</name>
</gene>
<dbReference type="Proteomes" id="UP000297597">
    <property type="component" value="Unassembled WGS sequence"/>
</dbReference>
<reference evidence="1 2" key="1">
    <citation type="journal article" date="2018" name="Environ. Microbiol.">
        <title>Novel energy conservation strategies and behaviour of Pelotomaculum schinkii driving syntrophic propionate catabolism.</title>
        <authorList>
            <person name="Hidalgo-Ahumada C.A.P."/>
            <person name="Nobu M.K."/>
            <person name="Narihiro T."/>
            <person name="Tamaki H."/>
            <person name="Liu W.T."/>
            <person name="Kamagata Y."/>
            <person name="Stams A.J.M."/>
            <person name="Imachi H."/>
            <person name="Sousa D.Z."/>
        </authorList>
    </citation>
    <scope>NUCLEOTIDE SEQUENCE [LARGE SCALE GENOMIC DNA]</scope>
    <source>
        <strain evidence="1 2">MGP</strain>
    </source>
</reference>